<dbReference type="RefSeq" id="WP_009416799.1">
    <property type="nucleotide sequence ID" value="NZ_CAUQMC010000032.1"/>
</dbReference>
<keyword evidence="1" id="KW-1133">Transmembrane helix</keyword>
<feature type="transmembrane region" description="Helical" evidence="1">
    <location>
        <begin position="65"/>
        <end position="83"/>
    </location>
</feature>
<keyword evidence="1" id="KW-0472">Membrane</keyword>
<evidence type="ECO:0000256" key="1">
    <source>
        <dbReference type="SAM" id="Phobius"/>
    </source>
</evidence>
<evidence type="ECO:0000313" key="3">
    <source>
        <dbReference type="Proteomes" id="UP000681610"/>
    </source>
</evidence>
<dbReference type="Pfam" id="PF15562">
    <property type="entry name" value="Imm17"/>
    <property type="match status" value="1"/>
</dbReference>
<keyword evidence="1" id="KW-0812">Transmembrane</keyword>
<proteinExistence type="predicted"/>
<reference evidence="2 3" key="1">
    <citation type="submission" date="2021-03" db="EMBL/GenBank/DDBJ databases">
        <title>Isolation and description of Capnocytophaga bilenii sp. nov., a novel Capnocytophaga species, isolated from a gingivitis subject.</title>
        <authorList>
            <person name="Antezack A."/>
            <person name="Monnet-Corti V."/>
            <person name="La Scola B."/>
        </authorList>
    </citation>
    <scope>NUCLEOTIDE SEQUENCE [LARGE SCALE GENOMIC DNA]</scope>
    <source>
        <strain evidence="2 3">Marseille-Q4570</strain>
    </source>
</reference>
<dbReference type="InterPro" id="IPR029087">
    <property type="entry name" value="Imm17"/>
</dbReference>
<sequence>MKTLLKELIGNNPIILGIIFLLVTAFGICYIIGAVKNWDWLYNPNPYGSLIQRASHFLGRKTARVLGFIFGIVLTVIGIFAFYDRCFPH</sequence>
<evidence type="ECO:0000313" key="2">
    <source>
        <dbReference type="EMBL" id="MBO1883319.1"/>
    </source>
</evidence>
<name>A0ABS3PVF4_9FLAO</name>
<gene>
    <name evidence="2" type="ORF">J4N46_02510</name>
</gene>
<protein>
    <submittedName>
        <fullName evidence="2">Immunity 17 family protein</fullName>
    </submittedName>
</protein>
<feature type="transmembrane region" description="Helical" evidence="1">
    <location>
        <begin position="12"/>
        <end position="35"/>
    </location>
</feature>
<accession>A0ABS3PVF4</accession>
<keyword evidence="3" id="KW-1185">Reference proteome</keyword>
<dbReference type="EMBL" id="JAGDYP010000002">
    <property type="protein sequence ID" value="MBO1883319.1"/>
    <property type="molecule type" value="Genomic_DNA"/>
</dbReference>
<dbReference type="Proteomes" id="UP000681610">
    <property type="component" value="Unassembled WGS sequence"/>
</dbReference>
<comment type="caution">
    <text evidence="2">The sequence shown here is derived from an EMBL/GenBank/DDBJ whole genome shotgun (WGS) entry which is preliminary data.</text>
</comment>
<organism evidence="2 3">
    <name type="scientific">Capnocytophaga bilenii</name>
    <dbReference type="NCBI Taxonomy" id="2819369"/>
    <lineage>
        <taxon>Bacteria</taxon>
        <taxon>Pseudomonadati</taxon>
        <taxon>Bacteroidota</taxon>
        <taxon>Flavobacteriia</taxon>
        <taxon>Flavobacteriales</taxon>
        <taxon>Flavobacteriaceae</taxon>
        <taxon>Capnocytophaga</taxon>
    </lineage>
</organism>